<dbReference type="OrthoDB" id="9790247at2"/>
<organism evidence="1 2">
    <name type="scientific">Cocleimonas flava</name>
    <dbReference type="NCBI Taxonomy" id="634765"/>
    <lineage>
        <taxon>Bacteria</taxon>
        <taxon>Pseudomonadati</taxon>
        <taxon>Pseudomonadota</taxon>
        <taxon>Gammaproteobacteria</taxon>
        <taxon>Thiotrichales</taxon>
        <taxon>Thiotrichaceae</taxon>
        <taxon>Cocleimonas</taxon>
    </lineage>
</organism>
<keyword evidence="2" id="KW-1185">Reference proteome</keyword>
<dbReference type="Proteomes" id="UP000294887">
    <property type="component" value="Unassembled WGS sequence"/>
</dbReference>
<evidence type="ECO:0000313" key="2">
    <source>
        <dbReference type="Proteomes" id="UP000294887"/>
    </source>
</evidence>
<accession>A0A4V2P859</accession>
<evidence type="ECO:0000313" key="1">
    <source>
        <dbReference type="EMBL" id="TCJ84455.1"/>
    </source>
</evidence>
<protein>
    <submittedName>
        <fullName evidence="1">Uncharacterized protein</fullName>
    </submittedName>
</protein>
<dbReference type="RefSeq" id="WP_131906213.1">
    <property type="nucleotide sequence ID" value="NZ_BAAAFU010000006.1"/>
</dbReference>
<dbReference type="EMBL" id="SMFQ01000004">
    <property type="protein sequence ID" value="TCJ84455.1"/>
    <property type="molecule type" value="Genomic_DNA"/>
</dbReference>
<gene>
    <name evidence="1" type="ORF">EV695_2412</name>
</gene>
<reference evidence="1 2" key="1">
    <citation type="submission" date="2019-03" db="EMBL/GenBank/DDBJ databases">
        <title>Genomic Encyclopedia of Type Strains, Phase IV (KMG-IV): sequencing the most valuable type-strain genomes for metagenomic binning, comparative biology and taxonomic classification.</title>
        <authorList>
            <person name="Goeker M."/>
        </authorList>
    </citation>
    <scope>NUCLEOTIDE SEQUENCE [LARGE SCALE GENOMIC DNA]</scope>
    <source>
        <strain evidence="1 2">DSM 24830</strain>
    </source>
</reference>
<proteinExistence type="predicted"/>
<sequence>MLKTFLRFIPTLLGLLFSILANELMAAGLIVNEASNGISGAKEFYEFMVVGDSANPTSPVNINQWIVDDNNGDWGGSITGVGISSGYIRFDSQTDPANCSGLNAITPGSIIVVYNGDDTNANMPSDDATDSNGDGVYIFPAEGSCLKTCAGPPSSSDAGYSSCSTPATPNYSTIAMRNGGDSAQSRDASGNLFHGFTYGDIPSPYPTNSFNVSTGSGSLSTFLFSCGSWYIGSNFSKISAIADTPGSTNNAANEIFRTNIQSGSFNYSNLSDAANCAVLSDPSISLRKSALTISDPINGTSNPKTIPGALKQYAIEATNAGIGVADLNSIVVTDAIPANTALYVDDISGVSTGPIRFVDGSPPSGLSYNYAGLSSASDNLSFSNNGGSSYTYTPTPDADGVDANVTHIRVSTTGQFLGTTVAGDPSFQLLFRVRVK</sequence>
<comment type="caution">
    <text evidence="1">The sequence shown here is derived from an EMBL/GenBank/DDBJ whole genome shotgun (WGS) entry which is preliminary data.</text>
</comment>
<dbReference type="AlphaFoldDB" id="A0A4V2P859"/>
<name>A0A4V2P859_9GAMM</name>